<comment type="caution">
    <text evidence="1">The sequence shown here is derived from an EMBL/GenBank/DDBJ whole genome shotgun (WGS) entry which is preliminary data.</text>
</comment>
<reference evidence="1 2" key="1">
    <citation type="submission" date="2021-08" db="EMBL/GenBank/DDBJ databases">
        <title>Genome sequence analysis of Clostridium chauvoei strains of European origin and evaluation of typing options for outbreak investigations.</title>
        <authorList>
            <person name="Abdel-Glil M."/>
            <person name="Thomas P."/>
            <person name="Seyboldt C."/>
        </authorList>
    </citation>
    <scope>NUCLEOTIDE SEQUENCE [LARGE SCALE GENOMIC DNA]</scope>
    <source>
        <strain evidence="1 2">S0260-09</strain>
    </source>
</reference>
<evidence type="ECO:0000313" key="2">
    <source>
        <dbReference type="Proteomes" id="UP000775179"/>
    </source>
</evidence>
<dbReference type="GeneID" id="66300749"/>
<dbReference type="Proteomes" id="UP000775179">
    <property type="component" value="Unassembled WGS sequence"/>
</dbReference>
<evidence type="ECO:0000313" key="1">
    <source>
        <dbReference type="EMBL" id="MBX7289881.1"/>
    </source>
</evidence>
<accession>A0ABD4RET8</accession>
<dbReference type="RefSeq" id="WP_021874738.1">
    <property type="nucleotide sequence ID" value="NZ_CP018624.1"/>
</dbReference>
<proteinExistence type="predicted"/>
<name>A0ABD4RET8_9CLOT</name>
<sequence length="100" mass="11265">MYDGTKIPKSFELIVGGEKFWVHPNGTKHMVEYITRDPMSHGMPINSQTLLSSFQNSVSGAVKKGVKYDEIMNVGNWELIFSKPRGEGLLPVIKHAVYKQ</sequence>
<gene>
    <name evidence="1" type="ORF">K4H94_02300</name>
</gene>
<dbReference type="AlphaFoldDB" id="A0ABD4RET8"/>
<dbReference type="EMBL" id="JAIFTX010000004">
    <property type="protein sequence ID" value="MBX7289881.1"/>
    <property type="molecule type" value="Genomic_DNA"/>
</dbReference>
<organism evidence="1 2">
    <name type="scientific">Clostridium chauvoei</name>
    <dbReference type="NCBI Taxonomy" id="46867"/>
    <lineage>
        <taxon>Bacteria</taxon>
        <taxon>Bacillati</taxon>
        <taxon>Bacillota</taxon>
        <taxon>Clostridia</taxon>
        <taxon>Eubacteriales</taxon>
        <taxon>Clostridiaceae</taxon>
        <taxon>Clostridium</taxon>
    </lineage>
</organism>
<protein>
    <submittedName>
        <fullName evidence="1">Uncharacterized protein</fullName>
    </submittedName>
</protein>